<comment type="caution">
    <text evidence="1">The sequence shown here is derived from an EMBL/GenBank/DDBJ whole genome shotgun (WGS) entry which is preliminary data.</text>
</comment>
<evidence type="ECO:0000313" key="2">
    <source>
        <dbReference type="Proteomes" id="UP000688137"/>
    </source>
</evidence>
<dbReference type="EMBL" id="CAJJDM010000114">
    <property type="protein sequence ID" value="CAD8100070.1"/>
    <property type="molecule type" value="Genomic_DNA"/>
</dbReference>
<evidence type="ECO:0000313" key="1">
    <source>
        <dbReference type="EMBL" id="CAD8100070.1"/>
    </source>
</evidence>
<organism evidence="1 2">
    <name type="scientific">Paramecium primaurelia</name>
    <dbReference type="NCBI Taxonomy" id="5886"/>
    <lineage>
        <taxon>Eukaryota</taxon>
        <taxon>Sar</taxon>
        <taxon>Alveolata</taxon>
        <taxon>Ciliophora</taxon>
        <taxon>Intramacronucleata</taxon>
        <taxon>Oligohymenophorea</taxon>
        <taxon>Peniculida</taxon>
        <taxon>Parameciidae</taxon>
        <taxon>Paramecium</taxon>
    </lineage>
</organism>
<proteinExistence type="predicted"/>
<sequence>MNNYHLDYYIVQEINLKLMVVQGKFAYYSAELFLNILEKHLQRIEFIKLFADLDNEEYKLLQLSTHVLTDKKLQDKGLIAFKIIKYLKDERPHFNPDCILEIKKLKEQFENWYKSVRVQQIQERIQQTTWKESDQGLPENLNLQRETYYFIMGWKSNQNFLSFYSLIENYQIQQKQNKLNNKLKIWIKLLLKFILILHNFMLNILKNNIIINYKIIYDYALIIKYRMNKNIVYYFIDDFFCINQGILQIHNEFISKEFKIKQREKSHQHQMISQIYLCKLIKS</sequence>
<dbReference type="Proteomes" id="UP000688137">
    <property type="component" value="Unassembled WGS sequence"/>
</dbReference>
<protein>
    <submittedName>
        <fullName evidence="1">Uncharacterized protein</fullName>
    </submittedName>
</protein>
<name>A0A8S1PAD1_PARPR</name>
<reference evidence="1" key="1">
    <citation type="submission" date="2021-01" db="EMBL/GenBank/DDBJ databases">
        <authorList>
            <consortium name="Genoscope - CEA"/>
            <person name="William W."/>
        </authorList>
    </citation>
    <scope>NUCLEOTIDE SEQUENCE</scope>
</reference>
<gene>
    <name evidence="1" type="ORF">PPRIM_AZ9-3.1.T1110115</name>
</gene>
<dbReference type="AlphaFoldDB" id="A0A8S1PAD1"/>
<keyword evidence="2" id="KW-1185">Reference proteome</keyword>
<accession>A0A8S1PAD1</accession>